<dbReference type="InterPro" id="IPR036291">
    <property type="entry name" value="NAD(P)-bd_dom_sf"/>
</dbReference>
<dbReference type="PANTHER" id="PTHR43333">
    <property type="entry name" value="2-HACID_DH_C DOMAIN-CONTAINING PROTEIN"/>
    <property type="match status" value="1"/>
</dbReference>
<evidence type="ECO:0000256" key="3">
    <source>
        <dbReference type="ARBA" id="ARBA00023027"/>
    </source>
</evidence>
<sequence length="318" mass="35271">MARKIVSVQTFSAAHEEQIRSIAPEWEFINGKESEQWLAHLADAEVLIGWSSAVVQHCLQPGTRLRWAQNWGAGVDRIPLDSLAEFGVMLTNASGVHPNPISETVLGMMLALTRNIHLAIGNQLQKKWTSLGELGEMHGKTVGIIGVGAIGTEVAKLCKAFGMKVLGVKRSLSESEYVDRMVTMDRLDEVLRESDYVVVTLPLTKDTRHAIGSSQFELMKQTAFYINIGRGGTTDEQALVEALRNGEIAGAGLDVFEVEPLPEYSPLWEMSNVILTPHNSGSTVYYNERAMDIFLQNLRDYVEGKEPQLNRVDLSNQY</sequence>
<feature type="domain" description="D-isomer specific 2-hydroxyacid dehydrogenase catalytic" evidence="5">
    <location>
        <begin position="13"/>
        <end position="308"/>
    </location>
</feature>
<evidence type="ECO:0000256" key="1">
    <source>
        <dbReference type="ARBA" id="ARBA00005854"/>
    </source>
</evidence>
<comment type="caution">
    <text evidence="7">The sequence shown here is derived from an EMBL/GenBank/DDBJ whole genome shotgun (WGS) entry which is preliminary data.</text>
</comment>
<gene>
    <name evidence="7" type="ORF">NV381_29170</name>
</gene>
<dbReference type="InterPro" id="IPR006139">
    <property type="entry name" value="D-isomer_2_OHA_DH_cat_dom"/>
</dbReference>
<evidence type="ECO:0000313" key="7">
    <source>
        <dbReference type="EMBL" id="MCR8635279.1"/>
    </source>
</evidence>
<dbReference type="CDD" id="cd05300">
    <property type="entry name" value="2-Hacid_dh_1"/>
    <property type="match status" value="1"/>
</dbReference>
<dbReference type="SUPFAM" id="SSF51735">
    <property type="entry name" value="NAD(P)-binding Rossmann-fold domains"/>
    <property type="match status" value="1"/>
</dbReference>
<name>A0ABT1YSE9_9BACL</name>
<dbReference type="InterPro" id="IPR006140">
    <property type="entry name" value="D-isomer_DH_NAD-bd"/>
</dbReference>
<evidence type="ECO:0000256" key="4">
    <source>
        <dbReference type="RuleBase" id="RU003719"/>
    </source>
</evidence>
<reference evidence="7 8" key="1">
    <citation type="submission" date="2022-08" db="EMBL/GenBank/DDBJ databases">
        <title>Paenibacillus endoradicis sp. nov., Paenibacillus radicibacter sp. nov and Paenibacillus pararadicis sp. nov., three cold-adapted plant growth-promoting bacteria isolated from root of Larix gmelinii in Great Khingan.</title>
        <authorList>
            <person name="Xue H."/>
        </authorList>
    </citation>
    <scope>NUCLEOTIDE SEQUENCE [LARGE SCALE GENOMIC DNA]</scope>
    <source>
        <strain evidence="7 8">N5-1-1-5</strain>
    </source>
</reference>
<dbReference type="PANTHER" id="PTHR43333:SF1">
    <property type="entry name" value="D-ISOMER SPECIFIC 2-HYDROXYACID DEHYDROGENASE NAD-BINDING DOMAIN-CONTAINING PROTEIN"/>
    <property type="match status" value="1"/>
</dbReference>
<evidence type="ECO:0000313" key="8">
    <source>
        <dbReference type="Proteomes" id="UP001300012"/>
    </source>
</evidence>
<organism evidence="7 8">
    <name type="scientific">Paenibacillus radicis</name>
    <name type="common">ex Xue et al. 2023</name>
    <dbReference type="NCBI Taxonomy" id="2972489"/>
    <lineage>
        <taxon>Bacteria</taxon>
        <taxon>Bacillati</taxon>
        <taxon>Bacillota</taxon>
        <taxon>Bacilli</taxon>
        <taxon>Bacillales</taxon>
        <taxon>Paenibacillaceae</taxon>
        <taxon>Paenibacillus</taxon>
    </lineage>
</organism>
<proteinExistence type="inferred from homology"/>
<keyword evidence="2 4" id="KW-0560">Oxidoreductase</keyword>
<comment type="similarity">
    <text evidence="1 4">Belongs to the D-isomer specific 2-hydroxyacid dehydrogenase family.</text>
</comment>
<dbReference type="EMBL" id="JANQBD010000026">
    <property type="protein sequence ID" value="MCR8635279.1"/>
    <property type="molecule type" value="Genomic_DNA"/>
</dbReference>
<keyword evidence="3" id="KW-0520">NAD</keyword>
<protein>
    <submittedName>
        <fullName evidence="7">D-2-hydroxyacid dehydrogenase</fullName>
    </submittedName>
</protein>
<dbReference type="SUPFAM" id="SSF52283">
    <property type="entry name" value="Formate/glycerate dehydrogenase catalytic domain-like"/>
    <property type="match status" value="1"/>
</dbReference>
<dbReference type="RefSeq" id="WP_258216824.1">
    <property type="nucleotide sequence ID" value="NZ_JANQBD010000026.1"/>
</dbReference>
<evidence type="ECO:0000259" key="6">
    <source>
        <dbReference type="Pfam" id="PF02826"/>
    </source>
</evidence>
<accession>A0ABT1YSE9</accession>
<dbReference type="Gene3D" id="3.40.50.720">
    <property type="entry name" value="NAD(P)-binding Rossmann-like Domain"/>
    <property type="match status" value="2"/>
</dbReference>
<evidence type="ECO:0000259" key="5">
    <source>
        <dbReference type="Pfam" id="PF00389"/>
    </source>
</evidence>
<feature type="domain" description="D-isomer specific 2-hydroxyacid dehydrogenase NAD-binding" evidence="6">
    <location>
        <begin position="106"/>
        <end position="279"/>
    </location>
</feature>
<dbReference type="Pfam" id="PF02826">
    <property type="entry name" value="2-Hacid_dh_C"/>
    <property type="match status" value="1"/>
</dbReference>
<keyword evidence="8" id="KW-1185">Reference proteome</keyword>
<evidence type="ECO:0000256" key="2">
    <source>
        <dbReference type="ARBA" id="ARBA00023002"/>
    </source>
</evidence>
<dbReference type="Proteomes" id="UP001300012">
    <property type="component" value="Unassembled WGS sequence"/>
</dbReference>
<dbReference type="Pfam" id="PF00389">
    <property type="entry name" value="2-Hacid_dh"/>
    <property type="match status" value="1"/>
</dbReference>